<dbReference type="PANTHER" id="PTHR35601:SF1">
    <property type="entry name" value="TOXIN RELE"/>
    <property type="match status" value="1"/>
</dbReference>
<keyword evidence="2" id="KW-1277">Toxin-antitoxin system</keyword>
<dbReference type="EMBL" id="JAKNHJ010000005">
    <property type="protein sequence ID" value="MCG4617595.1"/>
    <property type="molecule type" value="Genomic_DNA"/>
</dbReference>
<dbReference type="AlphaFoldDB" id="A0AAJ1BAZ6"/>
<dbReference type="PANTHER" id="PTHR35601">
    <property type="entry name" value="TOXIN RELE"/>
    <property type="match status" value="1"/>
</dbReference>
<reference evidence="3" key="1">
    <citation type="submission" date="2022-01" db="EMBL/GenBank/DDBJ databases">
        <title>Collection of gut derived symbiotic bacterial strains cultured from healthy donors.</title>
        <authorList>
            <person name="Lin H."/>
            <person name="Kohout C."/>
            <person name="Waligurski E."/>
            <person name="Pamer E.G."/>
        </authorList>
    </citation>
    <scope>NUCLEOTIDE SEQUENCE</scope>
    <source>
        <strain evidence="3">DFI.7.46</strain>
    </source>
</reference>
<evidence type="ECO:0000313" key="4">
    <source>
        <dbReference type="Proteomes" id="UP001200537"/>
    </source>
</evidence>
<comment type="similarity">
    <text evidence="1">Belongs to the RelE toxin family.</text>
</comment>
<dbReference type="NCBIfam" id="TIGR02385">
    <property type="entry name" value="RelE_StbE"/>
    <property type="match status" value="1"/>
</dbReference>
<sequence length="88" mass="10302">MVWRIDFTRRAEKALSKIDATSAKRILKELHIVSQLDNPRSKGKALKGELTGYWRYRVGNYRVIYDIVDSQLLILAIDLGHRRDIYGR</sequence>
<gene>
    <name evidence="3" type="ORF">L0M99_03660</name>
</gene>
<dbReference type="Gene3D" id="3.30.2310.20">
    <property type="entry name" value="RelE-like"/>
    <property type="match status" value="1"/>
</dbReference>
<accession>A0AAJ1BAZ6</accession>
<dbReference type="Proteomes" id="UP001200537">
    <property type="component" value="Unassembled WGS sequence"/>
</dbReference>
<dbReference type="RefSeq" id="WP_024058316.1">
    <property type="nucleotide sequence ID" value="NZ_JAHAIN010000084.1"/>
</dbReference>
<evidence type="ECO:0000256" key="1">
    <source>
        <dbReference type="ARBA" id="ARBA00006226"/>
    </source>
</evidence>
<dbReference type="InterPro" id="IPR035093">
    <property type="entry name" value="RelE/ParE_toxin_dom_sf"/>
</dbReference>
<evidence type="ECO:0000313" key="3">
    <source>
        <dbReference type="EMBL" id="MCG4617595.1"/>
    </source>
</evidence>
<evidence type="ECO:0000256" key="2">
    <source>
        <dbReference type="ARBA" id="ARBA00022649"/>
    </source>
</evidence>
<protein>
    <submittedName>
        <fullName evidence="3">Type II toxin-antitoxin system RelE/ParE family toxin</fullName>
    </submittedName>
</protein>
<comment type="caution">
    <text evidence="3">The sequence shown here is derived from an EMBL/GenBank/DDBJ whole genome shotgun (WGS) entry which is preliminary data.</text>
</comment>
<dbReference type="InterPro" id="IPR007712">
    <property type="entry name" value="RelE/ParE_toxin"/>
</dbReference>
<dbReference type="Pfam" id="PF05016">
    <property type="entry name" value="ParE_toxin"/>
    <property type="match status" value="1"/>
</dbReference>
<name>A0AAJ1BAZ6_9ACTO</name>
<proteinExistence type="inferred from homology"/>
<organism evidence="3 4">
    <name type="scientific">Varibaculum cambriense</name>
    <dbReference type="NCBI Taxonomy" id="184870"/>
    <lineage>
        <taxon>Bacteria</taxon>
        <taxon>Bacillati</taxon>
        <taxon>Actinomycetota</taxon>
        <taxon>Actinomycetes</taxon>
        <taxon>Actinomycetales</taxon>
        <taxon>Actinomycetaceae</taxon>
        <taxon>Varibaculum</taxon>
    </lineage>
</organism>
<dbReference type="SUPFAM" id="SSF143011">
    <property type="entry name" value="RelE-like"/>
    <property type="match status" value="1"/>
</dbReference>